<keyword evidence="1" id="KW-0812">Transmembrane</keyword>
<feature type="transmembrane region" description="Helical" evidence="1">
    <location>
        <begin position="387"/>
        <end position="408"/>
    </location>
</feature>
<feature type="transmembrane region" description="Helical" evidence="1">
    <location>
        <begin position="254"/>
        <end position="275"/>
    </location>
</feature>
<feature type="transmembrane region" description="Helical" evidence="1">
    <location>
        <begin position="214"/>
        <end position="234"/>
    </location>
</feature>
<accession>A0A6G4U7Q6</accession>
<feature type="transmembrane region" description="Helical" evidence="1">
    <location>
        <begin position="21"/>
        <end position="47"/>
    </location>
</feature>
<feature type="transmembrane region" description="Helical" evidence="1">
    <location>
        <begin position="346"/>
        <end position="366"/>
    </location>
</feature>
<feature type="transmembrane region" description="Helical" evidence="1">
    <location>
        <begin position="132"/>
        <end position="154"/>
    </location>
</feature>
<dbReference type="Proteomes" id="UP000481583">
    <property type="component" value="Unassembled WGS sequence"/>
</dbReference>
<dbReference type="RefSeq" id="WP_165241600.1">
    <property type="nucleotide sequence ID" value="NZ_JAAKZV010000178.1"/>
</dbReference>
<protein>
    <recommendedName>
        <fullName evidence="4">Integral membrane protein</fullName>
    </recommendedName>
</protein>
<evidence type="ECO:0008006" key="4">
    <source>
        <dbReference type="Google" id="ProtNLM"/>
    </source>
</evidence>
<keyword evidence="3" id="KW-1185">Reference proteome</keyword>
<dbReference type="InterPro" id="IPR047724">
    <property type="entry name" value="Streptophobe"/>
</dbReference>
<evidence type="ECO:0000256" key="1">
    <source>
        <dbReference type="SAM" id="Phobius"/>
    </source>
</evidence>
<proteinExistence type="predicted"/>
<keyword evidence="1" id="KW-1133">Transmembrane helix</keyword>
<dbReference type="AlphaFoldDB" id="A0A6G4U7Q6"/>
<sequence>MGQTTAQRADDARTRIPWGSVLASALASVSWAFLVMAGLTAAGLHLLGADALGELGPMTAATMVLATGGAIRPDGDMEAFGVDESVANASIDLAPLGVSFGGALILGWFFVRSLRGAGPFISRGELAARAGSVVALFVAMVGGLAWAGSGAVTIDGKDLPMDKLPGGSGGIGDAIEDKLPDGIGDIGGGLPDAIGDLAGAKAQVGFEVLLGRSLLGGFVWVVAVLVISLAASRLSPLPQGWEAVHRVVRPAASAMRFVVVLAVCAGLAAAAYSAVTEEAHGQIAGAALLGAPNGVWLALPLGLFVPWHGSVTGQLKQMLPDPMDRLLTDDDKPITVGRLAELDNRVWLLAIATALMMLSAGVLTAVRTPVRDEGRLMGFAGRCAVRLGVVTGLTLPLLALLTGVKADASLSVFGVDALGAGLELEGSLVWALLLGVAWGAGAGAAGALMASWAGSAGERA</sequence>
<evidence type="ECO:0000313" key="2">
    <source>
        <dbReference type="EMBL" id="NGN68032.1"/>
    </source>
</evidence>
<reference evidence="2 3" key="1">
    <citation type="submission" date="2020-02" db="EMBL/GenBank/DDBJ databases">
        <title>Whole-genome analyses of novel actinobacteria.</title>
        <authorList>
            <person name="Sahin N."/>
        </authorList>
    </citation>
    <scope>NUCLEOTIDE SEQUENCE [LARGE SCALE GENOMIC DNA]</scope>
    <source>
        <strain evidence="2 3">A7024</strain>
    </source>
</reference>
<feature type="transmembrane region" description="Helical" evidence="1">
    <location>
        <begin position="428"/>
        <end position="450"/>
    </location>
</feature>
<dbReference type="EMBL" id="JAAKZV010000178">
    <property type="protein sequence ID" value="NGN68032.1"/>
    <property type="molecule type" value="Genomic_DNA"/>
</dbReference>
<comment type="caution">
    <text evidence="2">The sequence shown here is derived from an EMBL/GenBank/DDBJ whole genome shotgun (WGS) entry which is preliminary data.</text>
</comment>
<feature type="non-terminal residue" evidence="2">
    <location>
        <position position="460"/>
    </location>
</feature>
<evidence type="ECO:0000313" key="3">
    <source>
        <dbReference type="Proteomes" id="UP000481583"/>
    </source>
</evidence>
<gene>
    <name evidence="2" type="ORF">G5C51_29545</name>
</gene>
<keyword evidence="1" id="KW-0472">Membrane</keyword>
<feature type="transmembrane region" description="Helical" evidence="1">
    <location>
        <begin position="93"/>
        <end position="111"/>
    </location>
</feature>
<organism evidence="2 3">
    <name type="scientific">Streptomyces coryli</name>
    <dbReference type="NCBI Taxonomy" id="1128680"/>
    <lineage>
        <taxon>Bacteria</taxon>
        <taxon>Bacillati</taxon>
        <taxon>Actinomycetota</taxon>
        <taxon>Actinomycetes</taxon>
        <taxon>Kitasatosporales</taxon>
        <taxon>Streptomycetaceae</taxon>
        <taxon>Streptomyces</taxon>
    </lineage>
</organism>
<name>A0A6G4U7Q6_9ACTN</name>
<dbReference type="NCBIfam" id="NF038391">
    <property type="entry name" value="streptophobe"/>
    <property type="match status" value="1"/>
</dbReference>